<dbReference type="PANTHER" id="PTHR40943">
    <property type="entry name" value="CYTOPLASMIC PROTEIN-RELATED"/>
    <property type="match status" value="1"/>
</dbReference>
<gene>
    <name evidence="2" type="ORF">CYMTET_40762</name>
</gene>
<name>A0AAE0C8S8_9CHLO</name>
<proteinExistence type="predicted"/>
<keyword evidence="3" id="KW-1185">Reference proteome</keyword>
<reference evidence="2 3" key="1">
    <citation type="journal article" date="2015" name="Genome Biol. Evol.">
        <title>Comparative Genomics of a Bacterivorous Green Alga Reveals Evolutionary Causalities and Consequences of Phago-Mixotrophic Mode of Nutrition.</title>
        <authorList>
            <person name="Burns J.A."/>
            <person name="Paasch A."/>
            <person name="Narechania A."/>
            <person name="Kim E."/>
        </authorList>
    </citation>
    <scope>NUCLEOTIDE SEQUENCE [LARGE SCALE GENOMIC DNA]</scope>
    <source>
        <strain evidence="2 3">PLY_AMNH</strain>
    </source>
</reference>
<evidence type="ECO:0000313" key="2">
    <source>
        <dbReference type="EMBL" id="KAK3249829.1"/>
    </source>
</evidence>
<dbReference type="InterPro" id="IPR011051">
    <property type="entry name" value="RmlC_Cupin_sf"/>
</dbReference>
<dbReference type="SUPFAM" id="SSF51182">
    <property type="entry name" value="RmlC-like cupins"/>
    <property type="match status" value="1"/>
</dbReference>
<sequence>MPVLVTASQLELHGDDLADWGFRPGAKEEGTCHLRGRMLSTANEVKTGIWECTPGAFDVLNRPNVESIVIIKGKVKLTDLSTGAEKVLGAGDCAVLEFGSSVKWEILETTRKFFVVAPVQTSSL</sequence>
<dbReference type="InterPro" id="IPR014710">
    <property type="entry name" value="RmlC-like_jellyroll"/>
</dbReference>
<evidence type="ECO:0000313" key="3">
    <source>
        <dbReference type="Proteomes" id="UP001190700"/>
    </source>
</evidence>
<dbReference type="Gene3D" id="2.60.120.10">
    <property type="entry name" value="Jelly Rolls"/>
    <property type="match status" value="1"/>
</dbReference>
<dbReference type="InterPro" id="IPR008579">
    <property type="entry name" value="UGlyAH_Cupin_dom"/>
</dbReference>
<dbReference type="AlphaFoldDB" id="A0AAE0C8S8"/>
<organism evidence="2 3">
    <name type="scientific">Cymbomonas tetramitiformis</name>
    <dbReference type="NCBI Taxonomy" id="36881"/>
    <lineage>
        <taxon>Eukaryota</taxon>
        <taxon>Viridiplantae</taxon>
        <taxon>Chlorophyta</taxon>
        <taxon>Pyramimonadophyceae</taxon>
        <taxon>Pyramimonadales</taxon>
        <taxon>Pyramimonadaceae</taxon>
        <taxon>Cymbomonas</taxon>
    </lineage>
</organism>
<dbReference type="PANTHER" id="PTHR40943:SF1">
    <property type="entry name" value="CYTOPLASMIC PROTEIN"/>
    <property type="match status" value="1"/>
</dbReference>
<protein>
    <recommendedName>
        <fullName evidence="1">(S)-ureidoglycine aminohydrolase cupin domain-containing protein</fullName>
    </recommendedName>
</protein>
<comment type="caution">
    <text evidence="2">The sequence shown here is derived from an EMBL/GenBank/DDBJ whole genome shotgun (WGS) entry which is preliminary data.</text>
</comment>
<dbReference type="EMBL" id="LGRX02027101">
    <property type="protein sequence ID" value="KAK3249829.1"/>
    <property type="molecule type" value="Genomic_DNA"/>
</dbReference>
<feature type="domain" description="(S)-ureidoglycine aminohydrolase cupin" evidence="1">
    <location>
        <begin position="42"/>
        <end position="114"/>
    </location>
</feature>
<dbReference type="Pfam" id="PF05899">
    <property type="entry name" value="Cupin_3"/>
    <property type="match status" value="1"/>
</dbReference>
<dbReference type="Proteomes" id="UP001190700">
    <property type="component" value="Unassembled WGS sequence"/>
</dbReference>
<accession>A0AAE0C8S8</accession>
<evidence type="ECO:0000259" key="1">
    <source>
        <dbReference type="Pfam" id="PF05899"/>
    </source>
</evidence>